<dbReference type="RefSeq" id="WP_010074853.1">
    <property type="nucleotide sequence ID" value="NC_014393.1"/>
</dbReference>
<keyword evidence="1" id="KW-0472">Membrane</keyword>
<dbReference type="Gene3D" id="3.40.190.10">
    <property type="entry name" value="Periplasmic binding protein-like II"/>
    <property type="match status" value="1"/>
</dbReference>
<dbReference type="OrthoDB" id="1925387at2"/>
<dbReference type="AlphaFoldDB" id="D9SR80"/>
<dbReference type="eggNOG" id="ENOG5030VXA">
    <property type="taxonomic scope" value="Bacteria"/>
</dbReference>
<evidence type="ECO:0000313" key="3">
    <source>
        <dbReference type="Proteomes" id="UP000002730"/>
    </source>
</evidence>
<dbReference type="STRING" id="573061.Clocel_0597"/>
<dbReference type="HOGENOM" id="CLU_091631_1_0_9"/>
<keyword evidence="3" id="KW-1185">Reference proteome</keyword>
<feature type="transmembrane region" description="Helical" evidence="1">
    <location>
        <begin position="21"/>
        <end position="38"/>
    </location>
</feature>
<accession>D9SR80</accession>
<evidence type="ECO:0000256" key="1">
    <source>
        <dbReference type="SAM" id="Phobius"/>
    </source>
</evidence>
<sequence>MEFKNMSFKKKREHIWEYYKLHIFAVIFAIVFVSYIIYDKTHTKEIIGNITILSNQVLDDKRIDLQEEMNKVVVANSKKQQVDIGVYPIESTGENVSQYISKLQVQIATGEIDLIISNKTFYNELLKSEVLLKLDDLEELDFSTIGNKLIKGTTSSGEGTYAINAEGNEYLKTMNIDSRDKVFAIISTSNRKEEATKMLKWFLEQ</sequence>
<dbReference type="EMBL" id="CP002160">
    <property type="protein sequence ID" value="ADL50368.1"/>
    <property type="molecule type" value="Genomic_DNA"/>
</dbReference>
<evidence type="ECO:0000313" key="2">
    <source>
        <dbReference type="EMBL" id="ADL50368.1"/>
    </source>
</evidence>
<protein>
    <submittedName>
        <fullName evidence="2">Uncharacterized protein</fullName>
    </submittedName>
</protein>
<keyword evidence="1" id="KW-0812">Transmembrane</keyword>
<dbReference type="KEGG" id="ccb:Clocel_0597"/>
<name>D9SR80_CLOC7</name>
<gene>
    <name evidence="2" type="ordered locus">Clocel_0597</name>
</gene>
<dbReference type="Proteomes" id="UP000002730">
    <property type="component" value="Chromosome"/>
</dbReference>
<organism evidence="2 3">
    <name type="scientific">Clostridium cellulovorans (strain ATCC 35296 / DSM 3052 / OCM 3 / 743B)</name>
    <dbReference type="NCBI Taxonomy" id="573061"/>
    <lineage>
        <taxon>Bacteria</taxon>
        <taxon>Bacillati</taxon>
        <taxon>Bacillota</taxon>
        <taxon>Clostridia</taxon>
        <taxon>Eubacteriales</taxon>
        <taxon>Clostridiaceae</taxon>
        <taxon>Clostridium</taxon>
    </lineage>
</organism>
<proteinExistence type="predicted"/>
<reference evidence="2 3" key="1">
    <citation type="submission" date="2010-08" db="EMBL/GenBank/DDBJ databases">
        <title>Complete sequence of Clostridium cellulovorans 743B.</title>
        <authorList>
            <consortium name="US DOE Joint Genome Institute"/>
            <person name="Lucas S."/>
            <person name="Copeland A."/>
            <person name="Lapidus A."/>
            <person name="Cheng J.-F."/>
            <person name="Bruce D."/>
            <person name="Goodwin L."/>
            <person name="Pitluck S."/>
            <person name="Chertkov O."/>
            <person name="Detter J.C."/>
            <person name="Han C."/>
            <person name="Tapia R."/>
            <person name="Land M."/>
            <person name="Hauser L."/>
            <person name="Chang Y.-J."/>
            <person name="Jeffries C."/>
            <person name="Kyrpides N."/>
            <person name="Ivanova N."/>
            <person name="Mikhailova N."/>
            <person name="Hemme C.L."/>
            <person name="Woyke T."/>
        </authorList>
    </citation>
    <scope>NUCLEOTIDE SEQUENCE [LARGE SCALE GENOMIC DNA]</scope>
    <source>
        <strain evidence="3">ATCC 35296 / DSM 3052 / OCM 3 / 743B</strain>
    </source>
</reference>
<keyword evidence="1" id="KW-1133">Transmembrane helix</keyword>